<feature type="signal peptide" evidence="8">
    <location>
        <begin position="1"/>
        <end position="25"/>
    </location>
</feature>
<evidence type="ECO:0000256" key="8">
    <source>
        <dbReference type="SAM" id="SignalP"/>
    </source>
</evidence>
<dbReference type="PANTHER" id="PTHR32286:SF10">
    <property type="entry name" value="LYMPHOCYTE ANTIGEN 6 COMPLEX LOCUS PROTEIN G6F"/>
    <property type="match status" value="1"/>
</dbReference>
<evidence type="ECO:0000313" key="11">
    <source>
        <dbReference type="Proteomes" id="UP001142489"/>
    </source>
</evidence>
<gene>
    <name evidence="10" type="ORF">JRQ81_003478</name>
</gene>
<evidence type="ECO:0000256" key="1">
    <source>
        <dbReference type="ARBA" id="ARBA00004236"/>
    </source>
</evidence>
<dbReference type="InterPro" id="IPR036179">
    <property type="entry name" value="Ig-like_dom_sf"/>
</dbReference>
<evidence type="ECO:0000256" key="3">
    <source>
        <dbReference type="ARBA" id="ARBA00022729"/>
    </source>
</evidence>
<keyword evidence="7" id="KW-0812">Transmembrane</keyword>
<keyword evidence="6" id="KW-0325">Glycoprotein</keyword>
<dbReference type="Proteomes" id="UP001142489">
    <property type="component" value="Unassembled WGS sequence"/>
</dbReference>
<dbReference type="PANTHER" id="PTHR32286">
    <property type="entry name" value="LYMPHOCYTE ANTIGEN 6 COMPLEX LOCUS PROTEIN G6F"/>
    <property type="match status" value="1"/>
</dbReference>
<organism evidence="10 11">
    <name type="scientific">Phrynocephalus forsythii</name>
    <dbReference type="NCBI Taxonomy" id="171643"/>
    <lineage>
        <taxon>Eukaryota</taxon>
        <taxon>Metazoa</taxon>
        <taxon>Chordata</taxon>
        <taxon>Craniata</taxon>
        <taxon>Vertebrata</taxon>
        <taxon>Euteleostomi</taxon>
        <taxon>Lepidosauria</taxon>
        <taxon>Squamata</taxon>
        <taxon>Bifurcata</taxon>
        <taxon>Unidentata</taxon>
        <taxon>Episquamata</taxon>
        <taxon>Toxicofera</taxon>
        <taxon>Iguania</taxon>
        <taxon>Acrodonta</taxon>
        <taxon>Agamidae</taxon>
        <taxon>Agaminae</taxon>
        <taxon>Phrynocephalus</taxon>
    </lineage>
</organism>
<keyword evidence="11" id="KW-1185">Reference proteome</keyword>
<dbReference type="OrthoDB" id="9037544at2759"/>
<dbReference type="SUPFAM" id="SSF48726">
    <property type="entry name" value="Immunoglobulin"/>
    <property type="match status" value="1"/>
</dbReference>
<protein>
    <recommendedName>
        <fullName evidence="9">Ig-like domain-containing protein</fullName>
    </recommendedName>
</protein>
<evidence type="ECO:0000256" key="6">
    <source>
        <dbReference type="ARBA" id="ARBA00023180"/>
    </source>
</evidence>
<keyword evidence="2" id="KW-1003">Cell membrane</keyword>
<evidence type="ECO:0000313" key="10">
    <source>
        <dbReference type="EMBL" id="KAJ7317316.1"/>
    </source>
</evidence>
<evidence type="ECO:0000259" key="9">
    <source>
        <dbReference type="PROSITE" id="PS50835"/>
    </source>
</evidence>
<feature type="domain" description="Ig-like" evidence="9">
    <location>
        <begin position="6"/>
        <end position="106"/>
    </location>
</feature>
<dbReference type="InterPro" id="IPR013106">
    <property type="entry name" value="Ig_V-set"/>
</dbReference>
<dbReference type="AlphaFoldDB" id="A0A9Q0XKK4"/>
<keyword evidence="7" id="KW-1133">Transmembrane helix</keyword>
<sequence>MADGVPLSFVVFIGAIFLSLRFCHAEIIYAQKGSSPQLPCPCSTCSEEHGMVTWYFHHQKKTTFLLRKAEKRIVRFPAAWDRLQLLQNYSLLFVNVTDNETGRYWCESGSYYDLVIVTGRRQTLDSCQAKTACYVLSCSVSEQEIRGEDVVSWWEGGKQLQKEDEKGGYSIFKGKRVSQLHICLKKKPRERRVKCRFGQQVEINFNLTQYEQPFPQGTEKECRSPQCPESRGNGGLWISLAVCILLQLFIIFALAVALWRRTRRKKHTDHLKELSKDISKSEYKAQVYENIKA</sequence>
<feature type="transmembrane region" description="Helical" evidence="7">
    <location>
        <begin position="236"/>
        <end position="259"/>
    </location>
</feature>
<keyword evidence="3 8" id="KW-0732">Signal</keyword>
<dbReference type="InterPro" id="IPR007110">
    <property type="entry name" value="Ig-like_dom"/>
</dbReference>
<keyword evidence="5" id="KW-1015">Disulfide bond</keyword>
<dbReference type="InterPro" id="IPR013783">
    <property type="entry name" value="Ig-like_fold"/>
</dbReference>
<dbReference type="InterPro" id="IPR026524">
    <property type="entry name" value="LY6G6d/LY6G6f"/>
</dbReference>
<comment type="caution">
    <text evidence="10">The sequence shown here is derived from an EMBL/GenBank/DDBJ whole genome shotgun (WGS) entry which is preliminary data.</text>
</comment>
<reference evidence="10" key="1">
    <citation type="journal article" date="2023" name="DNA Res.">
        <title>Chromosome-level genome assembly of Phrynocephalus forsythii using third-generation DNA sequencing and Hi-C analysis.</title>
        <authorList>
            <person name="Qi Y."/>
            <person name="Zhao W."/>
            <person name="Zhao Y."/>
            <person name="Niu C."/>
            <person name="Cao S."/>
            <person name="Zhang Y."/>
        </authorList>
    </citation>
    <scope>NUCLEOTIDE SEQUENCE</scope>
    <source>
        <tissue evidence="10">Muscle</tissue>
    </source>
</reference>
<dbReference type="Pfam" id="PF07686">
    <property type="entry name" value="V-set"/>
    <property type="match status" value="1"/>
</dbReference>
<keyword evidence="4 7" id="KW-0472">Membrane</keyword>
<dbReference type="GO" id="GO:0005886">
    <property type="term" value="C:plasma membrane"/>
    <property type="evidence" value="ECO:0007669"/>
    <property type="project" value="UniProtKB-SubCell"/>
</dbReference>
<evidence type="ECO:0000256" key="4">
    <source>
        <dbReference type="ARBA" id="ARBA00023136"/>
    </source>
</evidence>
<proteinExistence type="predicted"/>
<evidence type="ECO:0000256" key="5">
    <source>
        <dbReference type="ARBA" id="ARBA00023157"/>
    </source>
</evidence>
<dbReference type="EMBL" id="JAPFRF010000011">
    <property type="protein sequence ID" value="KAJ7317316.1"/>
    <property type="molecule type" value="Genomic_DNA"/>
</dbReference>
<evidence type="ECO:0000256" key="2">
    <source>
        <dbReference type="ARBA" id="ARBA00022475"/>
    </source>
</evidence>
<evidence type="ECO:0000256" key="7">
    <source>
        <dbReference type="SAM" id="Phobius"/>
    </source>
</evidence>
<name>A0A9Q0XKK4_9SAUR</name>
<dbReference type="PROSITE" id="PS50835">
    <property type="entry name" value="IG_LIKE"/>
    <property type="match status" value="1"/>
</dbReference>
<dbReference type="Gene3D" id="2.60.40.10">
    <property type="entry name" value="Immunoglobulins"/>
    <property type="match status" value="1"/>
</dbReference>
<feature type="chain" id="PRO_5040240962" description="Ig-like domain-containing protein" evidence="8">
    <location>
        <begin position="26"/>
        <end position="293"/>
    </location>
</feature>
<comment type="subcellular location">
    <subcellularLocation>
        <location evidence="1">Cell membrane</location>
    </subcellularLocation>
</comment>
<accession>A0A9Q0XKK4</accession>